<dbReference type="PANTHER" id="PTHR46594">
    <property type="entry name" value="P-TYPE CATION-TRANSPORTING ATPASE"/>
    <property type="match status" value="1"/>
</dbReference>
<dbReference type="CDD" id="cd00371">
    <property type="entry name" value="HMA"/>
    <property type="match status" value="1"/>
</dbReference>
<dbReference type="SUPFAM" id="SSF55008">
    <property type="entry name" value="HMA, heavy metal-associated domain"/>
    <property type="match status" value="1"/>
</dbReference>
<dbReference type="InterPro" id="IPR006121">
    <property type="entry name" value="HMA_dom"/>
</dbReference>
<reference evidence="3 4" key="1">
    <citation type="journal article" date="2015" name="Int. J. Syst. Evol. Microbiol.">
        <title>Nitrosospira lacus sp. nov., a psychrotolerant, ammonia-oxidizing bacterium from sandy lake sediment.</title>
        <authorList>
            <person name="Urakawa H."/>
            <person name="Garcia J.C."/>
            <person name="Nielsen J.L."/>
            <person name="Le V.Q."/>
            <person name="Kozlowski J.A."/>
            <person name="Stein L.Y."/>
            <person name="Lim C.K."/>
            <person name="Pommerening-Roser A."/>
            <person name="Martens-Habbena W."/>
            <person name="Stahl D.A."/>
            <person name="Klotz M.G."/>
        </authorList>
    </citation>
    <scope>NUCLEOTIDE SEQUENCE [LARGE SCALE GENOMIC DNA]</scope>
    <source>
        <strain evidence="3 4">APG3</strain>
    </source>
</reference>
<evidence type="ECO:0000313" key="3">
    <source>
        <dbReference type="EMBL" id="ARO88304.1"/>
    </source>
</evidence>
<keyword evidence="1" id="KW-0479">Metal-binding</keyword>
<dbReference type="PROSITE" id="PS50846">
    <property type="entry name" value="HMA_2"/>
    <property type="match status" value="1"/>
</dbReference>
<dbReference type="FunFam" id="3.30.70.100:FF:000001">
    <property type="entry name" value="ATPase copper transporting beta"/>
    <property type="match status" value="1"/>
</dbReference>
<dbReference type="Gene3D" id="3.30.70.100">
    <property type="match status" value="1"/>
</dbReference>
<dbReference type="PANTHER" id="PTHR46594:SF4">
    <property type="entry name" value="P-TYPE CATION-TRANSPORTING ATPASE"/>
    <property type="match status" value="1"/>
</dbReference>
<evidence type="ECO:0000313" key="4">
    <source>
        <dbReference type="Proteomes" id="UP000012179"/>
    </source>
</evidence>
<dbReference type="OrthoDB" id="9813965at2"/>
<evidence type="ECO:0000256" key="1">
    <source>
        <dbReference type="ARBA" id="ARBA00022723"/>
    </source>
</evidence>
<dbReference type="PRINTS" id="PR00946">
    <property type="entry name" value="HGSCAVENGER"/>
</dbReference>
<sequence>MQTEIIKIKGMTCMGCVNSVKNVLEKIPGVNGADVSLEQKQAVIQYDAATTNPNQFQDAIKEAGFEVIN</sequence>
<dbReference type="PROSITE" id="PS01047">
    <property type="entry name" value="HMA_1"/>
    <property type="match status" value="1"/>
</dbReference>
<dbReference type="InterPro" id="IPR036163">
    <property type="entry name" value="HMA_dom_sf"/>
</dbReference>
<proteinExistence type="predicted"/>
<dbReference type="KEGG" id="nlc:EBAPG3_011235"/>
<name>A0A1W6SR56_9PROT</name>
<organism evidence="3 4">
    <name type="scientific">Nitrosospira lacus</name>
    <dbReference type="NCBI Taxonomy" id="1288494"/>
    <lineage>
        <taxon>Bacteria</taxon>
        <taxon>Pseudomonadati</taxon>
        <taxon>Pseudomonadota</taxon>
        <taxon>Betaproteobacteria</taxon>
        <taxon>Nitrosomonadales</taxon>
        <taxon>Nitrosomonadaceae</taxon>
        <taxon>Nitrosospira</taxon>
    </lineage>
</organism>
<dbReference type="InterPro" id="IPR017969">
    <property type="entry name" value="Heavy-metal-associated_CS"/>
</dbReference>
<accession>A0A1W6SR56</accession>
<dbReference type="RefSeq" id="WP_004174705.1">
    <property type="nucleotide sequence ID" value="NZ_CP021106.3"/>
</dbReference>
<dbReference type="InterPro" id="IPR001802">
    <property type="entry name" value="MerP/CopZ"/>
</dbReference>
<dbReference type="AlphaFoldDB" id="A0A1W6SR56"/>
<keyword evidence="4" id="KW-1185">Reference proteome</keyword>
<gene>
    <name evidence="3" type="ORF">EBAPG3_011235</name>
</gene>
<feature type="domain" description="HMA" evidence="2">
    <location>
        <begin position="2"/>
        <end position="68"/>
    </location>
</feature>
<dbReference type="Proteomes" id="UP000012179">
    <property type="component" value="Chromosome"/>
</dbReference>
<protein>
    <submittedName>
        <fullName evidence="3">Heavy metal transporter</fullName>
    </submittedName>
</protein>
<dbReference type="GO" id="GO:0046872">
    <property type="term" value="F:metal ion binding"/>
    <property type="evidence" value="ECO:0007669"/>
    <property type="project" value="UniProtKB-KW"/>
</dbReference>
<evidence type="ECO:0000259" key="2">
    <source>
        <dbReference type="PROSITE" id="PS50846"/>
    </source>
</evidence>
<dbReference type="Pfam" id="PF00403">
    <property type="entry name" value="HMA"/>
    <property type="match status" value="1"/>
</dbReference>
<dbReference type="EMBL" id="CP021106">
    <property type="protein sequence ID" value="ARO88304.1"/>
    <property type="molecule type" value="Genomic_DNA"/>
</dbReference>
<dbReference type="eggNOG" id="COG2608">
    <property type="taxonomic scope" value="Bacteria"/>
</dbReference>